<sequence length="243" mass="26066">SIDSKGGGAVIIRDNSMPSFINCTFDGNVVDRTGTDADNNEASGGAVFITWNSNSTSMKVVFESCTFKNNIAKGNSTAKGGALYAFESQVDLINCLFHGNTAWSSVDGNKNNAASGGAINIQTPSYYSTNENSWKGGQVKIINSTIVNNLVKTGSSDPNDAVVPGVYMRSDNRSEKPWIFNSIVWGNKTGQGADVNQVYFGNESGWKAINLDYNVVQNSNEINHLQEVNSFETDPTFVDSANG</sequence>
<accession>A0A383C222</accession>
<dbReference type="EMBL" id="UINC01205345">
    <property type="protein sequence ID" value="SVE26477.1"/>
    <property type="molecule type" value="Genomic_DNA"/>
</dbReference>
<gene>
    <name evidence="1" type="ORF">METZ01_LOCUS479331</name>
</gene>
<reference evidence="1" key="1">
    <citation type="submission" date="2018-05" db="EMBL/GenBank/DDBJ databases">
        <authorList>
            <person name="Lanie J.A."/>
            <person name="Ng W.-L."/>
            <person name="Kazmierczak K.M."/>
            <person name="Andrzejewski T.M."/>
            <person name="Davidsen T.M."/>
            <person name="Wayne K.J."/>
            <person name="Tettelin H."/>
            <person name="Glass J.I."/>
            <person name="Rusch D."/>
            <person name="Podicherti R."/>
            <person name="Tsui H.-C.T."/>
            <person name="Winkler M.E."/>
        </authorList>
    </citation>
    <scope>NUCLEOTIDE SEQUENCE</scope>
</reference>
<dbReference type="SUPFAM" id="SSF51126">
    <property type="entry name" value="Pectin lyase-like"/>
    <property type="match status" value="1"/>
</dbReference>
<dbReference type="InterPro" id="IPR011050">
    <property type="entry name" value="Pectin_lyase_fold/virulence"/>
</dbReference>
<name>A0A383C222_9ZZZZ</name>
<evidence type="ECO:0008006" key="2">
    <source>
        <dbReference type="Google" id="ProtNLM"/>
    </source>
</evidence>
<dbReference type="AlphaFoldDB" id="A0A383C222"/>
<feature type="non-terminal residue" evidence="1">
    <location>
        <position position="243"/>
    </location>
</feature>
<evidence type="ECO:0000313" key="1">
    <source>
        <dbReference type="EMBL" id="SVE26477.1"/>
    </source>
</evidence>
<organism evidence="1">
    <name type="scientific">marine metagenome</name>
    <dbReference type="NCBI Taxonomy" id="408172"/>
    <lineage>
        <taxon>unclassified sequences</taxon>
        <taxon>metagenomes</taxon>
        <taxon>ecological metagenomes</taxon>
    </lineage>
</organism>
<feature type="non-terminal residue" evidence="1">
    <location>
        <position position="1"/>
    </location>
</feature>
<proteinExistence type="predicted"/>
<protein>
    <recommendedName>
        <fullName evidence="2">Right handed beta helix domain-containing protein</fullName>
    </recommendedName>
</protein>